<dbReference type="SUPFAM" id="SSF56349">
    <property type="entry name" value="DNA breaking-rejoining enzymes"/>
    <property type="match status" value="1"/>
</dbReference>
<dbReference type="Gene3D" id="1.10.150.130">
    <property type="match status" value="1"/>
</dbReference>
<evidence type="ECO:0000313" key="5">
    <source>
        <dbReference type="Proteomes" id="UP001589844"/>
    </source>
</evidence>
<dbReference type="InterPro" id="IPR052925">
    <property type="entry name" value="Phage_Integrase-like_Recomb"/>
</dbReference>
<organism evidence="4 5">
    <name type="scientific">Undibacterium danionis</name>
    <dbReference type="NCBI Taxonomy" id="1812100"/>
    <lineage>
        <taxon>Bacteria</taxon>
        <taxon>Pseudomonadati</taxon>
        <taxon>Pseudomonadota</taxon>
        <taxon>Betaproteobacteria</taxon>
        <taxon>Burkholderiales</taxon>
        <taxon>Oxalobacteraceae</taxon>
        <taxon>Undibacterium</taxon>
    </lineage>
</organism>
<dbReference type="InterPro" id="IPR010998">
    <property type="entry name" value="Integrase_recombinase_N"/>
</dbReference>
<dbReference type="Pfam" id="PF00589">
    <property type="entry name" value="Phage_integrase"/>
    <property type="match status" value="1"/>
</dbReference>
<dbReference type="CDD" id="cd00799">
    <property type="entry name" value="INT_Cre_C"/>
    <property type="match status" value="1"/>
</dbReference>
<keyword evidence="2" id="KW-0233">DNA recombination</keyword>
<dbReference type="RefSeq" id="WP_390209861.1">
    <property type="nucleotide sequence ID" value="NZ_JBHLXJ010000002.1"/>
</dbReference>
<dbReference type="EMBL" id="JBHLXJ010000002">
    <property type="protein sequence ID" value="MFC0348701.1"/>
    <property type="molecule type" value="Genomic_DNA"/>
</dbReference>
<evidence type="ECO:0000313" key="4">
    <source>
        <dbReference type="EMBL" id="MFC0348701.1"/>
    </source>
</evidence>
<sequence>MSKIDQYIHAATRDNTRQSYQTAIRHFEVEWGGFLPATADSIANYLVDHAESLAINTLRQRLVALAQWHISQGFSDPTKSPVVRKVFRGIQALHPAREKQAKPLQLDQLERVVKWLDDSIDVACRFGDRQKELRYVRDKALLLVGFWRGFRGDELTRLRIEYIEIVQGEGMTCYLSQTKGDRHYKGTSFKTPALSRLCPVEAYLEWIKVSQLSSGPVFRAIDRWGHIDGHGLNQDSLVPIFRKVMQKAGIVDVELYSGHSLRRGFANWASSNHWDIKTLMEYVGWKNIQSAIRYIDSADSYSQRRIESGLKNGDK</sequence>
<dbReference type="InterPro" id="IPR013762">
    <property type="entry name" value="Integrase-like_cat_sf"/>
</dbReference>
<comment type="caution">
    <text evidence="4">The sequence shown here is derived from an EMBL/GenBank/DDBJ whole genome shotgun (WGS) entry which is preliminary data.</text>
</comment>
<evidence type="ECO:0000256" key="1">
    <source>
        <dbReference type="ARBA" id="ARBA00023125"/>
    </source>
</evidence>
<dbReference type="InterPro" id="IPR002104">
    <property type="entry name" value="Integrase_catalytic"/>
</dbReference>
<reference evidence="4 5" key="1">
    <citation type="submission" date="2024-09" db="EMBL/GenBank/DDBJ databases">
        <authorList>
            <person name="Sun Q."/>
            <person name="Mori K."/>
        </authorList>
    </citation>
    <scope>NUCLEOTIDE SEQUENCE [LARGE SCALE GENOMIC DNA]</scope>
    <source>
        <strain evidence="4 5">CCM 8677</strain>
    </source>
</reference>
<protein>
    <submittedName>
        <fullName evidence="4">Site-specific integrase</fullName>
    </submittedName>
</protein>
<dbReference type="PANTHER" id="PTHR34605">
    <property type="entry name" value="PHAGE_INTEGRASE DOMAIN-CONTAINING PROTEIN"/>
    <property type="match status" value="1"/>
</dbReference>
<dbReference type="Proteomes" id="UP001589844">
    <property type="component" value="Unassembled WGS sequence"/>
</dbReference>
<keyword evidence="5" id="KW-1185">Reference proteome</keyword>
<accession>A0ABV6ICA6</accession>
<name>A0ABV6ICA6_9BURK</name>
<proteinExistence type="predicted"/>
<dbReference type="Gene3D" id="1.10.443.10">
    <property type="entry name" value="Intergrase catalytic core"/>
    <property type="match status" value="1"/>
</dbReference>
<dbReference type="PROSITE" id="PS51898">
    <property type="entry name" value="TYR_RECOMBINASE"/>
    <property type="match status" value="1"/>
</dbReference>
<evidence type="ECO:0000259" key="3">
    <source>
        <dbReference type="PROSITE" id="PS51898"/>
    </source>
</evidence>
<dbReference type="InterPro" id="IPR011010">
    <property type="entry name" value="DNA_brk_join_enz"/>
</dbReference>
<evidence type="ECO:0000256" key="2">
    <source>
        <dbReference type="ARBA" id="ARBA00023172"/>
    </source>
</evidence>
<gene>
    <name evidence="4" type="ORF">ACFFJH_02700</name>
</gene>
<keyword evidence="1" id="KW-0238">DNA-binding</keyword>
<dbReference type="PANTHER" id="PTHR34605:SF4">
    <property type="entry name" value="DNA ADENINE METHYLTRANSFERASE"/>
    <property type="match status" value="1"/>
</dbReference>
<feature type="domain" description="Tyr recombinase" evidence="3">
    <location>
        <begin position="99"/>
        <end position="308"/>
    </location>
</feature>
<dbReference type="SUPFAM" id="SSF47823">
    <property type="entry name" value="lambda integrase-like, N-terminal domain"/>
    <property type="match status" value="1"/>
</dbReference>